<evidence type="ECO:0000313" key="5">
    <source>
        <dbReference type="EMBL" id="KKM69523.1"/>
    </source>
</evidence>
<dbReference type="GO" id="GO:0046872">
    <property type="term" value="F:metal ion binding"/>
    <property type="evidence" value="ECO:0007669"/>
    <property type="project" value="UniProtKB-KW"/>
</dbReference>
<dbReference type="EMBL" id="LAZR01009975">
    <property type="protein sequence ID" value="KKM69523.1"/>
    <property type="molecule type" value="Genomic_DNA"/>
</dbReference>
<dbReference type="SFLD" id="SFLDS00029">
    <property type="entry name" value="Radical_SAM"/>
    <property type="match status" value="1"/>
</dbReference>
<dbReference type="SUPFAM" id="SSF102114">
    <property type="entry name" value="Radical SAM enzymes"/>
    <property type="match status" value="1"/>
</dbReference>
<dbReference type="InterPro" id="IPR013785">
    <property type="entry name" value="Aldolase_TIM"/>
</dbReference>
<evidence type="ECO:0008006" key="6">
    <source>
        <dbReference type="Google" id="ProtNLM"/>
    </source>
</evidence>
<name>A0A0F9JIU9_9ZZZZ</name>
<dbReference type="InterPro" id="IPR007197">
    <property type="entry name" value="rSAM"/>
</dbReference>
<evidence type="ECO:0000256" key="2">
    <source>
        <dbReference type="ARBA" id="ARBA00022723"/>
    </source>
</evidence>
<protein>
    <recommendedName>
        <fullName evidence="6">Radical SAM core domain-containing protein</fullName>
    </recommendedName>
</protein>
<dbReference type="GO" id="GO:0003824">
    <property type="term" value="F:catalytic activity"/>
    <property type="evidence" value="ECO:0007669"/>
    <property type="project" value="InterPro"/>
</dbReference>
<evidence type="ECO:0000256" key="3">
    <source>
        <dbReference type="ARBA" id="ARBA00023004"/>
    </source>
</evidence>
<accession>A0A0F9JIU9</accession>
<dbReference type="AlphaFoldDB" id="A0A0F9JIU9"/>
<comment type="caution">
    <text evidence="5">The sequence shown here is derived from an EMBL/GenBank/DDBJ whole genome shotgun (WGS) entry which is preliminary data.</text>
</comment>
<dbReference type="GO" id="GO:0051536">
    <property type="term" value="F:iron-sulfur cluster binding"/>
    <property type="evidence" value="ECO:0007669"/>
    <property type="project" value="UniProtKB-KW"/>
</dbReference>
<keyword evidence="2" id="KW-0479">Metal-binding</keyword>
<dbReference type="Gene3D" id="3.20.20.70">
    <property type="entry name" value="Aldolase class I"/>
    <property type="match status" value="1"/>
</dbReference>
<dbReference type="InterPro" id="IPR058240">
    <property type="entry name" value="rSAM_sf"/>
</dbReference>
<evidence type="ECO:0000256" key="1">
    <source>
        <dbReference type="ARBA" id="ARBA00022691"/>
    </source>
</evidence>
<reference evidence="5" key="1">
    <citation type="journal article" date="2015" name="Nature">
        <title>Complex archaea that bridge the gap between prokaryotes and eukaryotes.</title>
        <authorList>
            <person name="Spang A."/>
            <person name="Saw J.H."/>
            <person name="Jorgensen S.L."/>
            <person name="Zaremba-Niedzwiedzka K."/>
            <person name="Martijn J."/>
            <person name="Lind A.E."/>
            <person name="van Eijk R."/>
            <person name="Schleper C."/>
            <person name="Guy L."/>
            <person name="Ettema T.J."/>
        </authorList>
    </citation>
    <scope>NUCLEOTIDE SEQUENCE</scope>
</reference>
<sequence>MIEPACMCNLKCPLCTTPHTYMTRKQGMMKYKTYQKFLDDVKDFALIFDFNFAGEPFLNPNLFKMVKDANEHNIYTH</sequence>
<keyword evidence="1" id="KW-0949">S-adenosyl-L-methionine</keyword>
<keyword evidence="4" id="KW-0411">Iron-sulfur</keyword>
<evidence type="ECO:0000256" key="4">
    <source>
        <dbReference type="ARBA" id="ARBA00023014"/>
    </source>
</evidence>
<organism evidence="5">
    <name type="scientific">marine sediment metagenome</name>
    <dbReference type="NCBI Taxonomy" id="412755"/>
    <lineage>
        <taxon>unclassified sequences</taxon>
        <taxon>metagenomes</taxon>
        <taxon>ecological metagenomes</taxon>
    </lineage>
</organism>
<gene>
    <name evidence="5" type="ORF">LCGC14_1449980</name>
</gene>
<proteinExistence type="predicted"/>
<keyword evidence="3" id="KW-0408">Iron</keyword>